<dbReference type="Proteomes" id="UP000309848">
    <property type="component" value="Unassembled WGS sequence"/>
</dbReference>
<dbReference type="PANTHER" id="PTHR39206:SF1">
    <property type="entry name" value="SLL8004 PROTEIN"/>
    <property type="match status" value="1"/>
</dbReference>
<reference evidence="1 2" key="1">
    <citation type="submission" date="2019-04" db="EMBL/GenBank/DDBJ databases">
        <title>Sphingomonas psychrotolerans sp. nov., isolated from soil in the Tianshan Mountains, Xinjiang, China.</title>
        <authorList>
            <person name="Luo Y."/>
            <person name="Sheng H."/>
        </authorList>
    </citation>
    <scope>NUCLEOTIDE SEQUENCE [LARGE SCALE GENOMIC DNA]</scope>
    <source>
        <strain evidence="1 2">KIS18-15</strain>
    </source>
</reference>
<gene>
    <name evidence="1" type="ORF">E5A74_00800</name>
</gene>
<dbReference type="Pfam" id="PF13671">
    <property type="entry name" value="AAA_33"/>
    <property type="match status" value="1"/>
</dbReference>
<dbReference type="PANTHER" id="PTHR39206">
    <property type="entry name" value="SLL8004 PROTEIN"/>
    <property type="match status" value="1"/>
</dbReference>
<dbReference type="InterPro" id="IPR027417">
    <property type="entry name" value="P-loop_NTPase"/>
</dbReference>
<name>A0A4S1WQY6_9SPHN</name>
<accession>A0A4S1WQY6</accession>
<dbReference type="RefSeq" id="WP_135981879.1">
    <property type="nucleotide sequence ID" value="NZ_JAASQM010000001.1"/>
</dbReference>
<sequence>MPSKTPRKPERPIFWIVAGPNGCGKSTFYNRTDIEGWGGSVWIINPDLLTAKIVESERSDLEAANLAAVQRIEKWLDASIDAYQTIGVETVLSSSKYRRLVERAQDRGFEVRMIYVVLASLKLQLERVRRRVAEGGHDVPADKIAARRTRSFEQLAWFARQVDQCWLFDNSTGDPEVLAAKTRRDGSLWQFHALPFDLEMILLQSGTRLTPVGR</sequence>
<dbReference type="EMBL" id="SRXU01000001">
    <property type="protein sequence ID" value="TGX45754.1"/>
    <property type="molecule type" value="Genomic_DNA"/>
</dbReference>
<comment type="caution">
    <text evidence="1">The sequence shown here is derived from an EMBL/GenBank/DDBJ whole genome shotgun (WGS) entry which is preliminary data.</text>
</comment>
<organism evidence="1 2">
    <name type="scientific">Sphingomonas naasensis</name>
    <dbReference type="NCBI Taxonomy" id="1344951"/>
    <lineage>
        <taxon>Bacteria</taxon>
        <taxon>Pseudomonadati</taxon>
        <taxon>Pseudomonadota</taxon>
        <taxon>Alphaproteobacteria</taxon>
        <taxon>Sphingomonadales</taxon>
        <taxon>Sphingomonadaceae</taxon>
        <taxon>Sphingomonas</taxon>
    </lineage>
</organism>
<evidence type="ECO:0000313" key="1">
    <source>
        <dbReference type="EMBL" id="TGX45754.1"/>
    </source>
</evidence>
<dbReference type="OrthoDB" id="9791543at2"/>
<protein>
    <recommendedName>
        <fullName evidence="3">UDP-N-acetylglucosamine kinase</fullName>
    </recommendedName>
</protein>
<dbReference type="Gene3D" id="3.40.50.300">
    <property type="entry name" value="P-loop containing nucleotide triphosphate hydrolases"/>
    <property type="match status" value="1"/>
</dbReference>
<dbReference type="SUPFAM" id="SSF52540">
    <property type="entry name" value="P-loop containing nucleoside triphosphate hydrolases"/>
    <property type="match status" value="1"/>
</dbReference>
<keyword evidence="2" id="KW-1185">Reference proteome</keyword>
<evidence type="ECO:0000313" key="2">
    <source>
        <dbReference type="Proteomes" id="UP000309848"/>
    </source>
</evidence>
<dbReference type="AlphaFoldDB" id="A0A4S1WQY6"/>
<proteinExistence type="predicted"/>
<evidence type="ECO:0008006" key="3">
    <source>
        <dbReference type="Google" id="ProtNLM"/>
    </source>
</evidence>